<organism evidence="2 3">
    <name type="scientific">Luedemannella helvata</name>
    <dbReference type="NCBI Taxonomy" id="349315"/>
    <lineage>
        <taxon>Bacteria</taxon>
        <taxon>Bacillati</taxon>
        <taxon>Actinomycetota</taxon>
        <taxon>Actinomycetes</taxon>
        <taxon>Micromonosporales</taxon>
        <taxon>Micromonosporaceae</taxon>
        <taxon>Luedemannella</taxon>
    </lineage>
</organism>
<reference evidence="2 3" key="1">
    <citation type="journal article" date="2019" name="Int. J. Syst. Evol. Microbiol.">
        <title>The Global Catalogue of Microorganisms (GCM) 10K type strain sequencing project: providing services to taxonomists for standard genome sequencing and annotation.</title>
        <authorList>
            <consortium name="The Broad Institute Genomics Platform"/>
            <consortium name="The Broad Institute Genome Sequencing Center for Infectious Disease"/>
            <person name="Wu L."/>
            <person name="Ma J."/>
        </authorList>
    </citation>
    <scope>NUCLEOTIDE SEQUENCE [LARGE SCALE GENOMIC DNA]</scope>
    <source>
        <strain evidence="2 3">JCM 13249</strain>
    </source>
</reference>
<dbReference type="Pfam" id="PF04014">
    <property type="entry name" value="MazE_antitoxin"/>
    <property type="match status" value="1"/>
</dbReference>
<dbReference type="Proteomes" id="UP001500655">
    <property type="component" value="Unassembled WGS sequence"/>
</dbReference>
<keyword evidence="2" id="KW-0238">DNA-binding</keyword>
<comment type="caution">
    <text evidence="2">The sequence shown here is derived from an EMBL/GenBank/DDBJ whole genome shotgun (WGS) entry which is preliminary data.</text>
</comment>
<dbReference type="Gene3D" id="2.10.260.10">
    <property type="match status" value="1"/>
</dbReference>
<dbReference type="RefSeq" id="WP_344079136.1">
    <property type="nucleotide sequence ID" value="NZ_BAAALS010000007.1"/>
</dbReference>
<dbReference type="SUPFAM" id="SSF89447">
    <property type="entry name" value="AbrB/MazE/MraZ-like"/>
    <property type="match status" value="1"/>
</dbReference>
<evidence type="ECO:0000313" key="3">
    <source>
        <dbReference type="Proteomes" id="UP001500655"/>
    </source>
</evidence>
<dbReference type="EMBL" id="BAAALS010000007">
    <property type="protein sequence ID" value="GAA1748509.1"/>
    <property type="molecule type" value="Genomic_DNA"/>
</dbReference>
<dbReference type="InterPro" id="IPR007159">
    <property type="entry name" value="SpoVT-AbrB_dom"/>
</dbReference>
<proteinExistence type="predicted"/>
<accession>A0ABN2K537</accession>
<keyword evidence="3" id="KW-1185">Reference proteome</keyword>
<dbReference type="GO" id="GO:0003677">
    <property type="term" value="F:DNA binding"/>
    <property type="evidence" value="ECO:0007669"/>
    <property type="project" value="UniProtKB-KW"/>
</dbReference>
<dbReference type="SMART" id="SM00966">
    <property type="entry name" value="SpoVT_AbrB"/>
    <property type="match status" value="1"/>
</dbReference>
<dbReference type="NCBIfam" id="TIGR01439">
    <property type="entry name" value="lp_hng_hel_AbrB"/>
    <property type="match status" value="1"/>
</dbReference>
<protein>
    <submittedName>
        <fullName evidence="2">AbrB/MazE/SpoVT family DNA-binding domain-containing protein</fullName>
    </submittedName>
</protein>
<gene>
    <name evidence="2" type="ORF">GCM10009681_19710</name>
</gene>
<sequence length="110" mass="12014">MTAETHHDSQPGRAVLRARGQVTLPAHVRMELGLRDGDDLIVTVDSGRVILTPATLVPRDQDWFWTPEWQAGERQVDAELAAGKPGQVFGSDEEFLATLAAGIDDPTVLR</sequence>
<dbReference type="InterPro" id="IPR037914">
    <property type="entry name" value="SpoVT-AbrB_sf"/>
</dbReference>
<name>A0ABN2K537_9ACTN</name>
<evidence type="ECO:0000259" key="1">
    <source>
        <dbReference type="SMART" id="SM00966"/>
    </source>
</evidence>
<feature type="domain" description="SpoVT-AbrB" evidence="1">
    <location>
        <begin position="14"/>
        <end position="59"/>
    </location>
</feature>
<evidence type="ECO:0000313" key="2">
    <source>
        <dbReference type="EMBL" id="GAA1748509.1"/>
    </source>
</evidence>